<feature type="transmembrane region" description="Helical" evidence="2">
    <location>
        <begin position="123"/>
        <end position="145"/>
    </location>
</feature>
<feature type="compositionally biased region" description="Basic and acidic residues" evidence="1">
    <location>
        <begin position="53"/>
        <end position="63"/>
    </location>
</feature>
<comment type="caution">
    <text evidence="3">The sequence shown here is derived from an EMBL/GenBank/DDBJ whole genome shotgun (WGS) entry which is preliminary data.</text>
</comment>
<organism evidence="3 4">
    <name type="scientific">Ensete ventricosum</name>
    <name type="common">Abyssinian banana</name>
    <name type="synonym">Musa ensete</name>
    <dbReference type="NCBI Taxonomy" id="4639"/>
    <lineage>
        <taxon>Eukaryota</taxon>
        <taxon>Viridiplantae</taxon>
        <taxon>Streptophyta</taxon>
        <taxon>Embryophyta</taxon>
        <taxon>Tracheophyta</taxon>
        <taxon>Spermatophyta</taxon>
        <taxon>Magnoliopsida</taxon>
        <taxon>Liliopsida</taxon>
        <taxon>Zingiberales</taxon>
        <taxon>Musaceae</taxon>
        <taxon>Ensete</taxon>
    </lineage>
</organism>
<name>A0A427AGS7_ENSVE</name>
<gene>
    <name evidence="3" type="ORF">B296_00021646</name>
</gene>
<evidence type="ECO:0000256" key="1">
    <source>
        <dbReference type="SAM" id="MobiDB-lite"/>
    </source>
</evidence>
<protein>
    <submittedName>
        <fullName evidence="3">Uncharacterized protein</fullName>
    </submittedName>
</protein>
<accession>A0A427AGS7</accession>
<dbReference type="InterPro" id="IPR008469">
    <property type="entry name" value="DREPP"/>
</dbReference>
<proteinExistence type="predicted"/>
<evidence type="ECO:0000313" key="3">
    <source>
        <dbReference type="EMBL" id="RRT75459.1"/>
    </source>
</evidence>
<keyword evidence="2" id="KW-0812">Transmembrane</keyword>
<dbReference type="GO" id="GO:0005886">
    <property type="term" value="C:plasma membrane"/>
    <property type="evidence" value="ECO:0007669"/>
    <property type="project" value="InterPro"/>
</dbReference>
<evidence type="ECO:0000313" key="4">
    <source>
        <dbReference type="Proteomes" id="UP000287651"/>
    </source>
</evidence>
<keyword evidence="2" id="KW-0472">Membrane</keyword>
<sequence>MQRYHCVPRQDGTAIELSEDQNALYVPTTAIIFARPMLGPTHEGRSRTSASPRSRDDSNRSHEIASGARSLERKGVDKGKRAETVYYWKSKVIPRIKKVFDRNGKRATAAEACKTFNLTKAGILFSLPLLLLLFFFFFFYFYLLLQSYSRVGLVQEEISKELKRGRLTSSPNCRDL</sequence>
<keyword evidence="2" id="KW-1133">Transmembrane helix</keyword>
<dbReference type="Proteomes" id="UP000287651">
    <property type="component" value="Unassembled WGS sequence"/>
</dbReference>
<dbReference type="Pfam" id="PF05558">
    <property type="entry name" value="DREPP"/>
    <property type="match status" value="1"/>
</dbReference>
<feature type="region of interest" description="Disordered" evidence="1">
    <location>
        <begin position="37"/>
        <end position="76"/>
    </location>
</feature>
<dbReference type="AlphaFoldDB" id="A0A427AGS7"/>
<reference evidence="3 4" key="1">
    <citation type="journal article" date="2014" name="Agronomy (Basel)">
        <title>A Draft Genome Sequence for Ensete ventricosum, the Drought-Tolerant Tree Against Hunger.</title>
        <authorList>
            <person name="Harrison J."/>
            <person name="Moore K.A."/>
            <person name="Paszkiewicz K."/>
            <person name="Jones T."/>
            <person name="Grant M."/>
            <person name="Ambacheew D."/>
            <person name="Muzemil S."/>
            <person name="Studholme D.J."/>
        </authorList>
    </citation>
    <scope>NUCLEOTIDE SEQUENCE [LARGE SCALE GENOMIC DNA]</scope>
</reference>
<dbReference type="EMBL" id="AMZH03002471">
    <property type="protein sequence ID" value="RRT75459.1"/>
    <property type="molecule type" value="Genomic_DNA"/>
</dbReference>
<evidence type="ECO:0000256" key="2">
    <source>
        <dbReference type="SAM" id="Phobius"/>
    </source>
</evidence>